<feature type="transmembrane region" description="Helical" evidence="10">
    <location>
        <begin position="93"/>
        <end position="114"/>
    </location>
</feature>
<dbReference type="PROSITE" id="PS51371">
    <property type="entry name" value="CBS"/>
    <property type="match status" value="2"/>
</dbReference>
<keyword evidence="7 9" id="KW-0129">CBS domain</keyword>
<evidence type="ECO:0000313" key="12">
    <source>
        <dbReference type="EMBL" id="QDS97853.1"/>
    </source>
</evidence>
<evidence type="ECO:0000313" key="13">
    <source>
        <dbReference type="Proteomes" id="UP000319852"/>
    </source>
</evidence>
<gene>
    <name evidence="12" type="primary">corC_1</name>
    <name evidence="12" type="ORF">HG15A2_11210</name>
</gene>
<protein>
    <submittedName>
        <fullName evidence="12">Magnesium and cobalt efflux protein CorC</fullName>
    </submittedName>
</protein>
<dbReference type="EMBL" id="CP036263">
    <property type="protein sequence ID" value="QDS97853.1"/>
    <property type="molecule type" value="Genomic_DNA"/>
</dbReference>
<evidence type="ECO:0000256" key="4">
    <source>
        <dbReference type="ARBA" id="ARBA00022692"/>
    </source>
</evidence>
<dbReference type="FunFam" id="3.10.580.10:FF:000002">
    <property type="entry name" value="Magnesium/cobalt efflux protein CorC"/>
    <property type="match status" value="1"/>
</dbReference>
<dbReference type="SMART" id="SM01091">
    <property type="entry name" value="CorC_HlyC"/>
    <property type="match status" value="1"/>
</dbReference>
<dbReference type="InterPro" id="IPR016169">
    <property type="entry name" value="FAD-bd_PCMH_sub2"/>
</dbReference>
<feature type="domain" description="CBS" evidence="11">
    <location>
        <begin position="211"/>
        <end position="270"/>
    </location>
</feature>
<dbReference type="CDD" id="cd04590">
    <property type="entry name" value="CBS_pair_CorC_HlyC_assoc"/>
    <property type="match status" value="1"/>
</dbReference>
<dbReference type="SUPFAM" id="SSF54631">
    <property type="entry name" value="CBS-domain pair"/>
    <property type="match status" value="1"/>
</dbReference>
<name>A0A517MSJ2_9BACT</name>
<dbReference type="Pfam" id="PF03471">
    <property type="entry name" value="CorC_HlyC"/>
    <property type="match status" value="1"/>
</dbReference>
<evidence type="ECO:0000259" key="11">
    <source>
        <dbReference type="PROSITE" id="PS51371"/>
    </source>
</evidence>
<dbReference type="InterPro" id="IPR044751">
    <property type="entry name" value="Ion_transp-like_CBS"/>
</dbReference>
<organism evidence="12 13">
    <name type="scientific">Adhaeretor mobilis</name>
    <dbReference type="NCBI Taxonomy" id="1930276"/>
    <lineage>
        <taxon>Bacteria</taxon>
        <taxon>Pseudomonadati</taxon>
        <taxon>Planctomycetota</taxon>
        <taxon>Planctomycetia</taxon>
        <taxon>Pirellulales</taxon>
        <taxon>Lacipirellulaceae</taxon>
        <taxon>Adhaeretor</taxon>
    </lineage>
</organism>
<dbReference type="AlphaFoldDB" id="A0A517MSJ2"/>
<evidence type="ECO:0000256" key="8">
    <source>
        <dbReference type="ARBA" id="ARBA00023136"/>
    </source>
</evidence>
<dbReference type="SUPFAM" id="SSF56176">
    <property type="entry name" value="FAD-binding/transporter-associated domain-like"/>
    <property type="match status" value="1"/>
</dbReference>
<dbReference type="Pfam" id="PF00571">
    <property type="entry name" value="CBS"/>
    <property type="match status" value="2"/>
</dbReference>
<keyword evidence="6 10" id="KW-1133">Transmembrane helix</keyword>
<dbReference type="PANTHER" id="PTHR22777">
    <property type="entry name" value="HEMOLYSIN-RELATED"/>
    <property type="match status" value="1"/>
</dbReference>
<keyword evidence="4 10" id="KW-0812">Transmembrane</keyword>
<dbReference type="PANTHER" id="PTHR22777:SF32">
    <property type="entry name" value="UPF0053 INNER MEMBRANE PROTEIN YFJD"/>
    <property type="match status" value="1"/>
</dbReference>
<feature type="domain" description="CBS" evidence="11">
    <location>
        <begin position="278"/>
        <end position="335"/>
    </location>
</feature>
<dbReference type="InterPro" id="IPR000644">
    <property type="entry name" value="CBS_dom"/>
</dbReference>
<dbReference type="Gene3D" id="3.10.580.10">
    <property type="entry name" value="CBS-domain"/>
    <property type="match status" value="1"/>
</dbReference>
<evidence type="ECO:0000256" key="10">
    <source>
        <dbReference type="SAM" id="Phobius"/>
    </source>
</evidence>
<accession>A0A517MSJ2</accession>
<comment type="subcellular location">
    <subcellularLocation>
        <location evidence="1">Cell membrane</location>
        <topology evidence="1">Multi-pass membrane protein</topology>
    </subcellularLocation>
</comment>
<evidence type="ECO:0000256" key="2">
    <source>
        <dbReference type="ARBA" id="ARBA00006337"/>
    </source>
</evidence>
<dbReference type="GO" id="GO:0005886">
    <property type="term" value="C:plasma membrane"/>
    <property type="evidence" value="ECO:0007669"/>
    <property type="project" value="UniProtKB-SubCell"/>
</dbReference>
<evidence type="ECO:0000256" key="3">
    <source>
        <dbReference type="ARBA" id="ARBA00022475"/>
    </source>
</evidence>
<dbReference type="InterPro" id="IPR002550">
    <property type="entry name" value="CNNM"/>
</dbReference>
<evidence type="ECO:0000256" key="1">
    <source>
        <dbReference type="ARBA" id="ARBA00004651"/>
    </source>
</evidence>
<sequence length="432" mass="48553">MTLTVLFWTSLTAFLAALLTNFGYRSLREFSRHELEEICHRRERGERLGQILRLHEQVAIGVETLAALFTSLALVAGTAWAAERWQIAPGESWIRLLSVAGGLGLLLVLARTWGPWPLSRVFAEKFLFNTWPLWRALAALASPLTLVARVCDTVLHRLVGQEPQVIDEQAIEEEIRTIVSEGHREGLLEDDARGMIEGVIELGEDDVSQIMTPRTDMHMVSIQLSWDDIIADVIEAGHTRVPVYGENRDDIVGMLYSKDLIPELAKGDAEARQPLADILRKPLFVPETKRVDDLLEMFQQLRTHIAVVLDEYGGVSGLVTIEDVLEEIVGEIVDEYDPEQIEEISRIDVDVCEALGRAHVDEINVVMGLELPEDGDFDTIGGFVFTELGRIPQQGESIVWQERVRISVLEASKRRIDRVKIERLTTGQLEIA</sequence>
<dbReference type="Gene3D" id="3.30.465.10">
    <property type="match status" value="1"/>
</dbReference>
<dbReference type="InterPro" id="IPR005170">
    <property type="entry name" value="Transptr-assoc_dom"/>
</dbReference>
<dbReference type="Pfam" id="PF01595">
    <property type="entry name" value="CNNM"/>
    <property type="match status" value="1"/>
</dbReference>
<dbReference type="InterPro" id="IPR046342">
    <property type="entry name" value="CBS_dom_sf"/>
</dbReference>
<proteinExistence type="inferred from homology"/>
<keyword evidence="5" id="KW-0677">Repeat</keyword>
<dbReference type="InterPro" id="IPR036318">
    <property type="entry name" value="FAD-bd_PCMH-like_sf"/>
</dbReference>
<feature type="transmembrane region" description="Helical" evidence="10">
    <location>
        <begin position="6"/>
        <end position="24"/>
    </location>
</feature>
<keyword evidence="3" id="KW-1003">Cell membrane</keyword>
<evidence type="ECO:0000256" key="6">
    <source>
        <dbReference type="ARBA" id="ARBA00022989"/>
    </source>
</evidence>
<evidence type="ECO:0000256" key="5">
    <source>
        <dbReference type="ARBA" id="ARBA00022737"/>
    </source>
</evidence>
<dbReference type="KEGG" id="amob:HG15A2_11210"/>
<reference evidence="12 13" key="1">
    <citation type="submission" date="2019-02" db="EMBL/GenBank/DDBJ databases">
        <title>Deep-cultivation of Planctomycetes and their phenomic and genomic characterization uncovers novel biology.</title>
        <authorList>
            <person name="Wiegand S."/>
            <person name="Jogler M."/>
            <person name="Boedeker C."/>
            <person name="Pinto D."/>
            <person name="Vollmers J."/>
            <person name="Rivas-Marin E."/>
            <person name="Kohn T."/>
            <person name="Peeters S.H."/>
            <person name="Heuer A."/>
            <person name="Rast P."/>
            <person name="Oberbeckmann S."/>
            <person name="Bunk B."/>
            <person name="Jeske O."/>
            <person name="Meyerdierks A."/>
            <person name="Storesund J.E."/>
            <person name="Kallscheuer N."/>
            <person name="Luecker S."/>
            <person name="Lage O.M."/>
            <person name="Pohl T."/>
            <person name="Merkel B.J."/>
            <person name="Hornburger P."/>
            <person name="Mueller R.-W."/>
            <person name="Bruemmer F."/>
            <person name="Labrenz M."/>
            <person name="Spormann A.M."/>
            <person name="Op den Camp H."/>
            <person name="Overmann J."/>
            <person name="Amann R."/>
            <person name="Jetten M.S.M."/>
            <person name="Mascher T."/>
            <person name="Medema M.H."/>
            <person name="Devos D.P."/>
            <person name="Kaster A.-K."/>
            <person name="Ovreas L."/>
            <person name="Rohde M."/>
            <person name="Galperin M.Y."/>
            <person name="Jogler C."/>
        </authorList>
    </citation>
    <scope>NUCLEOTIDE SEQUENCE [LARGE SCALE GENOMIC DNA]</scope>
    <source>
        <strain evidence="12 13">HG15A2</strain>
    </source>
</reference>
<keyword evidence="13" id="KW-1185">Reference proteome</keyword>
<evidence type="ECO:0000256" key="9">
    <source>
        <dbReference type="PROSITE-ProRule" id="PRU00703"/>
    </source>
</evidence>
<keyword evidence="8 10" id="KW-0472">Membrane</keyword>
<evidence type="ECO:0000256" key="7">
    <source>
        <dbReference type="ARBA" id="ARBA00023122"/>
    </source>
</evidence>
<comment type="similarity">
    <text evidence="2">Belongs to the UPF0053 family.</text>
</comment>
<feature type="transmembrane region" description="Helical" evidence="10">
    <location>
        <begin position="58"/>
        <end position="81"/>
    </location>
</feature>
<dbReference type="Proteomes" id="UP000319852">
    <property type="component" value="Chromosome"/>
</dbReference>
<dbReference type="GO" id="GO:0050660">
    <property type="term" value="F:flavin adenine dinucleotide binding"/>
    <property type="evidence" value="ECO:0007669"/>
    <property type="project" value="InterPro"/>
</dbReference>